<reference evidence="1" key="1">
    <citation type="journal article" date="2021" name="New Phytol.">
        <title>Evolutionary innovations through gain and loss of genes in the ectomycorrhizal Boletales.</title>
        <authorList>
            <person name="Wu G."/>
            <person name="Miyauchi S."/>
            <person name="Morin E."/>
            <person name="Kuo A."/>
            <person name="Drula E."/>
            <person name="Varga T."/>
            <person name="Kohler A."/>
            <person name="Feng B."/>
            <person name="Cao Y."/>
            <person name="Lipzen A."/>
            <person name="Daum C."/>
            <person name="Hundley H."/>
            <person name="Pangilinan J."/>
            <person name="Johnson J."/>
            <person name="Barry K."/>
            <person name="LaButti K."/>
            <person name="Ng V."/>
            <person name="Ahrendt S."/>
            <person name="Min B."/>
            <person name="Choi I.G."/>
            <person name="Park H."/>
            <person name="Plett J.M."/>
            <person name="Magnuson J."/>
            <person name="Spatafora J.W."/>
            <person name="Nagy L.G."/>
            <person name="Henrissat B."/>
            <person name="Grigoriev I.V."/>
            <person name="Yang Z.L."/>
            <person name="Xu J."/>
            <person name="Martin F.M."/>
        </authorList>
    </citation>
    <scope>NUCLEOTIDE SEQUENCE</scope>
    <source>
        <strain evidence="1">ATCC 28755</strain>
    </source>
</reference>
<accession>A0ACB8AGP6</accession>
<keyword evidence="2" id="KW-1185">Reference proteome</keyword>
<dbReference type="EMBL" id="MU267665">
    <property type="protein sequence ID" value="KAH7911878.1"/>
    <property type="molecule type" value="Genomic_DNA"/>
</dbReference>
<gene>
    <name evidence="1" type="ORF">BJ138DRAFT_864022</name>
</gene>
<sequence>MLGAYRSRKAEKKAKKAAERDKFTREMEEFSLSVLGKPLGVPGSLGEKEKWWCKHYEWLQGLGYLLRARYAPGWTPSWQGTSKYWFECEDGVIPMAPQVLDATRLSDGKPVTLKIISKSRHPLEVEIGRFFSGEPLASDPANHCVPIFDVFKVPDDDDLMIIVMPALLLFYRPPFDTFGEVVECIRQLLEGLQFMHKHYVAHRDCMDLNIMTDGTVMFPEPYHPSRPRMRLDMRGYARHFTRTQRPPKYYFIDFGISCRFDPSNGPPLEVPIRGGDKTVPELQDCSHEPRDPFPTDIYFLGNAFREHFTATNHGFEFLEQFVLEMIQTDLSKRPTADELVSRFEIIRKGLSSWKLRSRVIPKHSDIVEHLTRAPAHWARRIGFVAKGVSPLPSS</sequence>
<evidence type="ECO:0000313" key="1">
    <source>
        <dbReference type="EMBL" id="KAH7911878.1"/>
    </source>
</evidence>
<dbReference type="Proteomes" id="UP000790377">
    <property type="component" value="Unassembled WGS sequence"/>
</dbReference>
<proteinExistence type="predicted"/>
<protein>
    <submittedName>
        <fullName evidence="1">Uncharacterized protein</fullName>
    </submittedName>
</protein>
<comment type="caution">
    <text evidence="1">The sequence shown here is derived from an EMBL/GenBank/DDBJ whole genome shotgun (WGS) entry which is preliminary data.</text>
</comment>
<evidence type="ECO:0000313" key="2">
    <source>
        <dbReference type="Proteomes" id="UP000790377"/>
    </source>
</evidence>
<name>A0ACB8AGP6_9AGAM</name>
<organism evidence="1 2">
    <name type="scientific">Hygrophoropsis aurantiaca</name>
    <dbReference type="NCBI Taxonomy" id="72124"/>
    <lineage>
        <taxon>Eukaryota</taxon>
        <taxon>Fungi</taxon>
        <taxon>Dikarya</taxon>
        <taxon>Basidiomycota</taxon>
        <taxon>Agaricomycotina</taxon>
        <taxon>Agaricomycetes</taxon>
        <taxon>Agaricomycetidae</taxon>
        <taxon>Boletales</taxon>
        <taxon>Coniophorineae</taxon>
        <taxon>Hygrophoropsidaceae</taxon>
        <taxon>Hygrophoropsis</taxon>
    </lineage>
</organism>